<dbReference type="GeneID" id="90979597"/>
<dbReference type="EMBL" id="ANPB02000001">
    <property type="protein sequence ID" value="KAF4490706.1"/>
    <property type="molecule type" value="Genomic_DNA"/>
</dbReference>
<feature type="region of interest" description="Disordered" evidence="1">
    <location>
        <begin position="1"/>
        <end position="38"/>
    </location>
</feature>
<comment type="caution">
    <text evidence="2">The sequence shown here is derived from an EMBL/GenBank/DDBJ whole genome shotgun (WGS) entry which is preliminary data.</text>
</comment>
<dbReference type="AlphaFoldDB" id="A0A7J6JJ08"/>
<dbReference type="InParanoid" id="A0A7J6JJ08"/>
<accession>A0A7J6JJ08</accession>
<proteinExistence type="predicted"/>
<name>A0A7J6JJ08_COLFN</name>
<reference evidence="2 3" key="2">
    <citation type="submission" date="2020-04" db="EMBL/GenBank/DDBJ databases">
        <title>Genome sequencing and assembly of multiple isolates from the Colletotrichum gloeosporioides species complex.</title>
        <authorList>
            <person name="Gan P."/>
            <person name="Shirasu K."/>
        </authorList>
    </citation>
    <scope>NUCLEOTIDE SEQUENCE [LARGE SCALE GENOMIC DNA]</scope>
    <source>
        <strain evidence="2 3">Nara gc5</strain>
    </source>
</reference>
<sequence length="73" mass="8096">MHDICRSEEGPNITDKEIAPGTKRTDKPPQQHAPPRLLNAPLLQQLEVAAIAQQRAYREGQTSRRPAPSGSDR</sequence>
<organism evidence="2 3">
    <name type="scientific">Colletotrichum fructicola (strain Nara gc5)</name>
    <name type="common">Anthracnose fungus</name>
    <name type="synonym">Colletotrichum gloeosporioides (strain Nara gc5)</name>
    <dbReference type="NCBI Taxonomy" id="1213859"/>
    <lineage>
        <taxon>Eukaryota</taxon>
        <taxon>Fungi</taxon>
        <taxon>Dikarya</taxon>
        <taxon>Ascomycota</taxon>
        <taxon>Pezizomycotina</taxon>
        <taxon>Sordariomycetes</taxon>
        <taxon>Hypocreomycetidae</taxon>
        <taxon>Glomerellales</taxon>
        <taxon>Glomerellaceae</taxon>
        <taxon>Colletotrichum</taxon>
        <taxon>Colletotrichum gloeosporioides species complex</taxon>
    </lineage>
</organism>
<gene>
    <name evidence="2" type="ORF">CGGC5_v001023</name>
</gene>
<evidence type="ECO:0000256" key="1">
    <source>
        <dbReference type="SAM" id="MobiDB-lite"/>
    </source>
</evidence>
<reference evidence="2 3" key="1">
    <citation type="submission" date="2012-08" db="EMBL/GenBank/DDBJ databases">
        <authorList>
            <person name="Gan P.H.P."/>
            <person name="Ikeda K."/>
            <person name="Irieda H."/>
            <person name="Narusaka M."/>
            <person name="O'Connell R.J."/>
            <person name="Narusaka Y."/>
            <person name="Takano Y."/>
            <person name="Kubo Y."/>
            <person name="Shirasu K."/>
        </authorList>
    </citation>
    <scope>NUCLEOTIDE SEQUENCE [LARGE SCALE GENOMIC DNA]</scope>
    <source>
        <strain evidence="2 3">Nara gc5</strain>
    </source>
</reference>
<evidence type="ECO:0000313" key="3">
    <source>
        <dbReference type="Proteomes" id="UP000011096"/>
    </source>
</evidence>
<feature type="compositionally biased region" description="Basic and acidic residues" evidence="1">
    <location>
        <begin position="1"/>
        <end position="29"/>
    </location>
</feature>
<protein>
    <submittedName>
        <fullName evidence="2">Uncharacterized protein</fullName>
    </submittedName>
</protein>
<dbReference type="Proteomes" id="UP000011096">
    <property type="component" value="Unassembled WGS sequence"/>
</dbReference>
<evidence type="ECO:0000313" key="2">
    <source>
        <dbReference type="EMBL" id="KAF4490706.1"/>
    </source>
</evidence>
<dbReference type="RefSeq" id="XP_066009628.1">
    <property type="nucleotide sequence ID" value="XM_066150759.1"/>
</dbReference>
<keyword evidence="3" id="KW-1185">Reference proteome</keyword>
<feature type="region of interest" description="Disordered" evidence="1">
    <location>
        <begin position="54"/>
        <end position="73"/>
    </location>
</feature>